<dbReference type="FunFam" id="1.10.8.60:FF:000014">
    <property type="entry name" value="DNA-binding transcriptional regulator NtrC"/>
    <property type="match status" value="1"/>
</dbReference>
<feature type="modified residue" description="4-aspartylphosphate" evidence="7">
    <location>
        <position position="56"/>
    </location>
</feature>
<dbReference type="InterPro" id="IPR001789">
    <property type="entry name" value="Sig_transdc_resp-reg_receiver"/>
</dbReference>
<dbReference type="Pfam" id="PF00158">
    <property type="entry name" value="Sigma54_activat"/>
    <property type="match status" value="1"/>
</dbReference>
<dbReference type="AlphaFoldDB" id="A0A3E2NW62"/>
<feature type="domain" description="Response regulatory" evidence="9">
    <location>
        <begin position="6"/>
        <end position="120"/>
    </location>
</feature>
<dbReference type="OrthoDB" id="9767722at2"/>
<keyword evidence="7" id="KW-0597">Phosphoprotein</keyword>
<dbReference type="GO" id="GO:0000160">
    <property type="term" value="P:phosphorelay signal transduction system"/>
    <property type="evidence" value="ECO:0007669"/>
    <property type="project" value="InterPro"/>
</dbReference>
<proteinExistence type="predicted"/>
<evidence type="ECO:0000256" key="2">
    <source>
        <dbReference type="ARBA" id="ARBA00022840"/>
    </source>
</evidence>
<dbReference type="PROSITE" id="PS50045">
    <property type="entry name" value="SIGMA54_INTERACT_4"/>
    <property type="match status" value="1"/>
</dbReference>
<dbReference type="InterPro" id="IPR009057">
    <property type="entry name" value="Homeodomain-like_sf"/>
</dbReference>
<evidence type="ECO:0000256" key="1">
    <source>
        <dbReference type="ARBA" id="ARBA00022741"/>
    </source>
</evidence>
<evidence type="ECO:0000313" key="10">
    <source>
        <dbReference type="EMBL" id="RFZ85254.1"/>
    </source>
</evidence>
<evidence type="ECO:0000256" key="7">
    <source>
        <dbReference type="PROSITE-ProRule" id="PRU00169"/>
    </source>
</evidence>
<dbReference type="PROSITE" id="PS50110">
    <property type="entry name" value="RESPONSE_REGULATORY"/>
    <property type="match status" value="1"/>
</dbReference>
<dbReference type="InterPro" id="IPR025944">
    <property type="entry name" value="Sigma_54_int_dom_CS"/>
</dbReference>
<dbReference type="SUPFAM" id="SSF52172">
    <property type="entry name" value="CheY-like"/>
    <property type="match status" value="1"/>
</dbReference>
<dbReference type="SUPFAM" id="SSF52540">
    <property type="entry name" value="P-loop containing nucleoside triphosphate hydrolases"/>
    <property type="match status" value="1"/>
</dbReference>
<dbReference type="PROSITE" id="PS00675">
    <property type="entry name" value="SIGMA54_INTERACT_1"/>
    <property type="match status" value="1"/>
</dbReference>
<accession>A0A3E2NW62</accession>
<dbReference type="Gene3D" id="1.10.10.60">
    <property type="entry name" value="Homeodomain-like"/>
    <property type="match status" value="1"/>
</dbReference>
<dbReference type="InterPro" id="IPR003593">
    <property type="entry name" value="AAA+_ATPase"/>
</dbReference>
<keyword evidence="6" id="KW-0804">Transcription</keyword>
<keyword evidence="11" id="KW-1185">Reference proteome</keyword>
<evidence type="ECO:0000259" key="8">
    <source>
        <dbReference type="PROSITE" id="PS50045"/>
    </source>
</evidence>
<dbReference type="PANTHER" id="PTHR32071:SF57">
    <property type="entry name" value="C4-DICARBOXYLATE TRANSPORT TRANSCRIPTIONAL REGULATORY PROTEIN DCTD"/>
    <property type="match status" value="1"/>
</dbReference>
<evidence type="ECO:0000256" key="3">
    <source>
        <dbReference type="ARBA" id="ARBA00023015"/>
    </source>
</evidence>
<dbReference type="SMART" id="SM00382">
    <property type="entry name" value="AAA"/>
    <property type="match status" value="1"/>
</dbReference>
<dbReference type="Gene3D" id="3.40.50.2300">
    <property type="match status" value="1"/>
</dbReference>
<dbReference type="Proteomes" id="UP000260823">
    <property type="component" value="Unassembled WGS sequence"/>
</dbReference>
<dbReference type="GO" id="GO:0003677">
    <property type="term" value="F:DNA binding"/>
    <property type="evidence" value="ECO:0007669"/>
    <property type="project" value="UniProtKB-KW"/>
</dbReference>
<keyword evidence="5" id="KW-0010">Activator</keyword>
<evidence type="ECO:0000256" key="4">
    <source>
        <dbReference type="ARBA" id="ARBA00023125"/>
    </source>
</evidence>
<dbReference type="PROSITE" id="PS00688">
    <property type="entry name" value="SIGMA54_INTERACT_3"/>
    <property type="match status" value="1"/>
</dbReference>
<evidence type="ECO:0000256" key="5">
    <source>
        <dbReference type="ARBA" id="ARBA00023159"/>
    </source>
</evidence>
<dbReference type="CDD" id="cd00009">
    <property type="entry name" value="AAA"/>
    <property type="match status" value="1"/>
</dbReference>
<dbReference type="Gene3D" id="1.10.8.60">
    <property type="match status" value="1"/>
</dbReference>
<sequence length="652" mass="73370">MVDRKRILIVEDEFIIGDVLANILKQAGYSVCGIADSVNEALQMLEEYKPEFVLLDIYLKGKLTGIDLAGTLTDMNIPFIYISANSNQKVLDAAKMTNPYGFVIKPFRDKDVLTALDIAVYRHDNLLENGSRQTAHLQKKAAEILASSQTWELKMLQFGKAVQPYIPFEFLSFGLAQDNHDTFYELGFYRTGYDEYQVIGVNELMMITSLKLNELVRLKSNDIKGQIATWYDGNELDALLQSPSLKKVYTDKYHLRSHLTLPVMLPGGRVAYFNFYSRRPDAYQPDHLLLCNRFQPVVENFTDKMLNHEDSPLSSGNENYTKKQPAVISSQPNPFSGIIGNSYLLLNVFDNVTQVARADASVLILGESGTGKEKIAERIHALSLRKDKPFIKINCAALPTSLIDSELFGHEKGAFTGAHEKKIGRFEQAHSGTIFLDEIGELPLESQSKLLRVLQEREIERIGGRTVIKTDVRIIAATNRDLTKEVAEGRFRLDLFYRINVFPIVMPPLRDRKEDIPDLANHFLAIYARKIGKTVRGISPQVLENMTNYHWPGNIRELENLIERNVLLTKDDMITNMALPTQLEPHQHSTSATPEPVISTMSDGERAHIMAALKKCNGKIWGEGGAASLLNLPPTTLNSKMKKLGIRKDFGA</sequence>
<dbReference type="SMART" id="SM00448">
    <property type="entry name" value="REC"/>
    <property type="match status" value="1"/>
</dbReference>
<dbReference type="InterPro" id="IPR027417">
    <property type="entry name" value="P-loop_NTPase"/>
</dbReference>
<dbReference type="InterPro" id="IPR025662">
    <property type="entry name" value="Sigma_54_int_dom_ATP-bd_1"/>
</dbReference>
<dbReference type="InterPro" id="IPR011006">
    <property type="entry name" value="CheY-like_superfamily"/>
</dbReference>
<gene>
    <name evidence="10" type="ORF">DYU05_06550</name>
</gene>
<evidence type="ECO:0000313" key="11">
    <source>
        <dbReference type="Proteomes" id="UP000260823"/>
    </source>
</evidence>
<dbReference type="CDD" id="cd17534">
    <property type="entry name" value="REC_DC-like"/>
    <property type="match status" value="1"/>
</dbReference>
<evidence type="ECO:0000259" key="9">
    <source>
        <dbReference type="PROSITE" id="PS50110"/>
    </source>
</evidence>
<dbReference type="SUPFAM" id="SSF46689">
    <property type="entry name" value="Homeodomain-like"/>
    <property type="match status" value="1"/>
</dbReference>
<dbReference type="GO" id="GO:0006355">
    <property type="term" value="P:regulation of DNA-templated transcription"/>
    <property type="evidence" value="ECO:0007669"/>
    <property type="project" value="InterPro"/>
</dbReference>
<dbReference type="PANTHER" id="PTHR32071">
    <property type="entry name" value="TRANSCRIPTIONAL REGULATORY PROTEIN"/>
    <property type="match status" value="1"/>
</dbReference>
<dbReference type="Pfam" id="PF00072">
    <property type="entry name" value="Response_reg"/>
    <property type="match status" value="1"/>
</dbReference>
<protein>
    <submittedName>
        <fullName evidence="10">Response regulator</fullName>
    </submittedName>
</protein>
<evidence type="ECO:0000256" key="6">
    <source>
        <dbReference type="ARBA" id="ARBA00023163"/>
    </source>
</evidence>
<feature type="domain" description="Sigma-54 factor interaction" evidence="8">
    <location>
        <begin position="338"/>
        <end position="567"/>
    </location>
</feature>
<keyword evidence="1" id="KW-0547">Nucleotide-binding</keyword>
<keyword evidence="3" id="KW-0805">Transcription regulation</keyword>
<dbReference type="Gene3D" id="3.40.50.300">
    <property type="entry name" value="P-loop containing nucleotide triphosphate hydrolases"/>
    <property type="match status" value="1"/>
</dbReference>
<keyword evidence="4" id="KW-0238">DNA-binding</keyword>
<keyword evidence="2" id="KW-0067">ATP-binding</keyword>
<dbReference type="InterPro" id="IPR002078">
    <property type="entry name" value="Sigma_54_int"/>
</dbReference>
<comment type="caution">
    <text evidence="10">The sequence shown here is derived from an EMBL/GenBank/DDBJ whole genome shotgun (WGS) entry which is preliminary data.</text>
</comment>
<dbReference type="GO" id="GO:0005524">
    <property type="term" value="F:ATP binding"/>
    <property type="evidence" value="ECO:0007669"/>
    <property type="project" value="UniProtKB-KW"/>
</dbReference>
<name>A0A3E2NW62_9SPHI</name>
<dbReference type="InterPro" id="IPR058031">
    <property type="entry name" value="AAA_lid_NorR"/>
</dbReference>
<organism evidence="10 11">
    <name type="scientific">Mucilaginibacter terrenus</name>
    <dbReference type="NCBI Taxonomy" id="2482727"/>
    <lineage>
        <taxon>Bacteria</taxon>
        <taxon>Pseudomonadati</taxon>
        <taxon>Bacteroidota</taxon>
        <taxon>Sphingobacteriia</taxon>
        <taxon>Sphingobacteriales</taxon>
        <taxon>Sphingobacteriaceae</taxon>
        <taxon>Mucilaginibacter</taxon>
    </lineage>
</organism>
<dbReference type="FunFam" id="3.40.50.300:FF:000006">
    <property type="entry name" value="DNA-binding transcriptional regulator NtrC"/>
    <property type="match status" value="1"/>
</dbReference>
<dbReference type="EMBL" id="QWDE01000001">
    <property type="protein sequence ID" value="RFZ85254.1"/>
    <property type="molecule type" value="Genomic_DNA"/>
</dbReference>
<reference evidence="10 11" key="1">
    <citation type="submission" date="2018-08" db="EMBL/GenBank/DDBJ databases">
        <title>Mucilaginibacter terrae sp. nov., isolated from manganese diggings.</title>
        <authorList>
            <person name="Huang Y."/>
            <person name="Zhou Z."/>
        </authorList>
    </citation>
    <scope>NUCLEOTIDE SEQUENCE [LARGE SCALE GENOMIC DNA]</scope>
    <source>
        <strain evidence="10 11">ZH6</strain>
    </source>
</reference>
<dbReference type="Pfam" id="PF25601">
    <property type="entry name" value="AAA_lid_14"/>
    <property type="match status" value="1"/>
</dbReference>